<sequence length="755" mass="83269">MRVQQLTHTVSLALRNHLPLHLRTLTNTIPIAPSTTRIHSTIHRVSLSPLMTATSTQEHVASVPVRFLTDTDTPISRMQVKPHFDALTDTEKKYAHFIGQASWAGAGIVAASMSPYAPAIVTLFLDLFTVPETRRSSSPKMVDMATLQAKSGASEVSWKHFLEYASQVLSNLANYKSFGDTKFIPRLPLVEFEAIVSRIGSDAAQKSFESLKNVIYDVLPEAQLLLGYPAEGHVSGYYSQNMSKADAEFVQKYLETKSTLFAINTRVFKTGDVFEVRVASAETNRESETVEIDGKMIKIVYGDFSHELTACANAMESALQYAANDNQKKMIQAYVDSFRSGSMDAHCESQKHWIRDIGPVVETNIGFIETYRDPAGVRAEWEGFVAIVNKNMTLKFGKLVDGAPGFISLLPWGADFEKDKFNKPDFTSLEVLSFATSGSPPAGINIPNYDDVRQTIGFKNVSLGNIVGAKGPEHEKVTFIRQEKSALYKKHQTEAFEIQVGLHELLGHGSGKLLLEEEPGKFNFDINNPPLSPITNSPITTWYKPGETWGSVFKAVASSYEECRAEAVAMYLCVNDSVLDIFGVLDKQDREDIVYICYLNMARAGLLSLEFFDPSSGKWGQAHMQARFAILQVLIESGCVTITHLSDTADLVIDLDGSKIKSLGVAAVGTFLQKLNVYKATADAAAGLAFYNAATSVPESWLPWRDIVLARKLPRKILLQGNTVLGADGDVVLKEYELSLNGLIESFIERAMPNV</sequence>
<evidence type="ECO:0000313" key="12">
    <source>
        <dbReference type="EMBL" id="KAH6591953.1"/>
    </source>
</evidence>
<accession>A0ABQ8F4B9</accession>
<evidence type="ECO:0000256" key="6">
    <source>
        <dbReference type="ARBA" id="ARBA00022670"/>
    </source>
</evidence>
<keyword evidence="6 11" id="KW-0645">Protease</keyword>
<keyword evidence="7 11" id="KW-0479">Metal-binding</keyword>
<dbReference type="Proteomes" id="UP001648503">
    <property type="component" value="Unassembled WGS sequence"/>
</dbReference>
<keyword evidence="8 11" id="KW-0378">Hydrolase</keyword>
<dbReference type="EC" id="3.4.14.4" evidence="11"/>
<keyword evidence="10 11" id="KW-0482">Metalloprotease</keyword>
<keyword evidence="13" id="KW-1185">Reference proteome</keyword>
<dbReference type="Pfam" id="PF03571">
    <property type="entry name" value="Peptidase_M49"/>
    <property type="match status" value="1"/>
</dbReference>
<gene>
    <name evidence="12" type="ORF">BASA50_008353</name>
</gene>
<evidence type="ECO:0000256" key="10">
    <source>
        <dbReference type="ARBA" id="ARBA00023049"/>
    </source>
</evidence>
<dbReference type="PIRSF" id="PIRSF007828">
    <property type="entry name" value="Dipeptidyl-peptidase_III"/>
    <property type="match status" value="1"/>
</dbReference>
<dbReference type="PANTHER" id="PTHR23422:SF11">
    <property type="entry name" value="DIPEPTIDYL PEPTIDASE 3"/>
    <property type="match status" value="1"/>
</dbReference>
<proteinExistence type="inferred from homology"/>
<evidence type="ECO:0000256" key="4">
    <source>
        <dbReference type="ARBA" id="ARBA00022438"/>
    </source>
</evidence>
<evidence type="ECO:0000256" key="11">
    <source>
        <dbReference type="PIRNR" id="PIRNR007828"/>
    </source>
</evidence>
<dbReference type="EMBL" id="JAFCIX010000392">
    <property type="protein sequence ID" value="KAH6591953.1"/>
    <property type="molecule type" value="Genomic_DNA"/>
</dbReference>
<evidence type="ECO:0000256" key="3">
    <source>
        <dbReference type="ARBA" id="ARBA00010200"/>
    </source>
</evidence>
<dbReference type="InterPro" id="IPR039461">
    <property type="entry name" value="Peptidase_M49"/>
</dbReference>
<dbReference type="InterPro" id="IPR005317">
    <property type="entry name" value="Dipeptidyl-peptase3"/>
</dbReference>
<evidence type="ECO:0000256" key="1">
    <source>
        <dbReference type="ARBA" id="ARBA00001336"/>
    </source>
</evidence>
<evidence type="ECO:0000256" key="5">
    <source>
        <dbReference type="ARBA" id="ARBA00022490"/>
    </source>
</evidence>
<comment type="catalytic activity">
    <reaction evidence="1 11">
        <text>Release of an N-terminal dipeptide from a peptide comprising four or more residues, with broad specificity. Also acts on dipeptidyl 2-naphthylamides.</text>
        <dbReference type="EC" id="3.4.14.4"/>
    </reaction>
</comment>
<comment type="caution">
    <text evidence="12">The sequence shown here is derived from an EMBL/GenBank/DDBJ whole genome shotgun (WGS) entry which is preliminary data.</text>
</comment>
<evidence type="ECO:0000256" key="7">
    <source>
        <dbReference type="ARBA" id="ARBA00022723"/>
    </source>
</evidence>
<keyword evidence="4 11" id="KW-0031">Aminopeptidase</keyword>
<evidence type="ECO:0000313" key="13">
    <source>
        <dbReference type="Proteomes" id="UP001648503"/>
    </source>
</evidence>
<dbReference type="Gene3D" id="3.30.540.30">
    <property type="match status" value="3"/>
</dbReference>
<comment type="subcellular location">
    <subcellularLocation>
        <location evidence="2">Cytoplasm</location>
    </subcellularLocation>
</comment>
<name>A0ABQ8F4B9_9FUNG</name>
<comment type="similarity">
    <text evidence="3 11">Belongs to the peptidase M49 family.</text>
</comment>
<evidence type="ECO:0000256" key="8">
    <source>
        <dbReference type="ARBA" id="ARBA00022801"/>
    </source>
</evidence>
<reference evidence="12 13" key="1">
    <citation type="submission" date="2021-02" db="EMBL/GenBank/DDBJ databases">
        <title>Variation within the Batrachochytrium salamandrivorans European outbreak.</title>
        <authorList>
            <person name="Kelly M."/>
            <person name="Pasmans F."/>
            <person name="Shea T.P."/>
            <person name="Munoz J.F."/>
            <person name="Carranza S."/>
            <person name="Cuomo C.A."/>
            <person name="Martel A."/>
        </authorList>
    </citation>
    <scope>NUCLEOTIDE SEQUENCE [LARGE SCALE GENOMIC DNA]</scope>
    <source>
        <strain evidence="12 13">AMFP18/2</strain>
    </source>
</reference>
<comment type="cofactor">
    <cofactor evidence="11">
        <name>Zn(2+)</name>
        <dbReference type="ChEBI" id="CHEBI:29105"/>
    </cofactor>
    <text evidence="11">Binds 1 zinc ion per subunit.</text>
</comment>
<evidence type="ECO:0000256" key="2">
    <source>
        <dbReference type="ARBA" id="ARBA00004496"/>
    </source>
</evidence>
<protein>
    <recommendedName>
        <fullName evidence="11">Dipeptidyl peptidase 3</fullName>
        <ecNumber evidence="11">3.4.14.4</ecNumber>
    </recommendedName>
    <alternativeName>
        <fullName evidence="11">Dipeptidyl aminopeptidase III</fullName>
    </alternativeName>
    <alternativeName>
        <fullName evidence="11">Dipeptidyl peptidase III</fullName>
    </alternativeName>
</protein>
<organism evidence="12 13">
    <name type="scientific">Batrachochytrium salamandrivorans</name>
    <dbReference type="NCBI Taxonomy" id="1357716"/>
    <lineage>
        <taxon>Eukaryota</taxon>
        <taxon>Fungi</taxon>
        <taxon>Fungi incertae sedis</taxon>
        <taxon>Chytridiomycota</taxon>
        <taxon>Chytridiomycota incertae sedis</taxon>
        <taxon>Chytridiomycetes</taxon>
        <taxon>Rhizophydiales</taxon>
        <taxon>Rhizophydiales incertae sedis</taxon>
        <taxon>Batrachochytrium</taxon>
    </lineage>
</organism>
<keyword evidence="9 11" id="KW-0862">Zinc</keyword>
<dbReference type="PANTHER" id="PTHR23422">
    <property type="entry name" value="DIPEPTIDYL PEPTIDASE III-RELATED"/>
    <property type="match status" value="1"/>
</dbReference>
<evidence type="ECO:0000256" key="9">
    <source>
        <dbReference type="ARBA" id="ARBA00022833"/>
    </source>
</evidence>
<keyword evidence="5 11" id="KW-0963">Cytoplasm</keyword>